<dbReference type="STRING" id="65489.A0A0D3GZC6"/>
<feature type="transmembrane region" description="Helical" evidence="2">
    <location>
        <begin position="142"/>
        <end position="164"/>
    </location>
</feature>
<feature type="transmembrane region" description="Helical" evidence="2">
    <location>
        <begin position="170"/>
        <end position="185"/>
    </location>
</feature>
<keyword evidence="2" id="KW-1133">Transmembrane helix</keyword>
<dbReference type="Gramene" id="OBART08G11860.3">
    <property type="protein sequence ID" value="OBART08G11860.3"/>
    <property type="gene ID" value="OBART08G11860"/>
</dbReference>
<dbReference type="Gramene" id="OBART08G11860.2">
    <property type="protein sequence ID" value="OBART08G11860.2"/>
    <property type="gene ID" value="OBART08G11860"/>
</dbReference>
<reference evidence="3" key="1">
    <citation type="journal article" date="2009" name="Rice">
        <title>De Novo Next Generation Sequencing of Plant Genomes.</title>
        <authorList>
            <person name="Rounsley S."/>
            <person name="Marri P.R."/>
            <person name="Yu Y."/>
            <person name="He R."/>
            <person name="Sisneros N."/>
            <person name="Goicoechea J.L."/>
            <person name="Lee S.J."/>
            <person name="Angelova A."/>
            <person name="Kudrna D."/>
            <person name="Luo M."/>
            <person name="Affourtit J."/>
            <person name="Desany B."/>
            <person name="Knight J."/>
            <person name="Niazi F."/>
            <person name="Egholm M."/>
            <person name="Wing R.A."/>
        </authorList>
    </citation>
    <scope>NUCLEOTIDE SEQUENCE [LARGE SCALE GENOMIC DNA]</scope>
    <source>
        <strain evidence="3">IRGC 105608</strain>
    </source>
</reference>
<proteinExistence type="predicted"/>
<dbReference type="EnsemblPlants" id="OBART08G11860.2">
    <property type="protein sequence ID" value="OBART08G11860.2"/>
    <property type="gene ID" value="OBART08G11860"/>
</dbReference>
<dbReference type="AlphaFoldDB" id="A0A0D3GZC6"/>
<dbReference type="EnsemblPlants" id="OBART08G11860.3">
    <property type="protein sequence ID" value="OBART08G11860.3"/>
    <property type="gene ID" value="OBART08G11860"/>
</dbReference>
<keyword evidence="4" id="KW-1185">Reference proteome</keyword>
<evidence type="ECO:0008006" key="5">
    <source>
        <dbReference type="Google" id="ProtNLM"/>
    </source>
</evidence>
<accession>A0A0D3GZC6</accession>
<name>A0A0D3GZC6_9ORYZ</name>
<evidence type="ECO:0000313" key="4">
    <source>
        <dbReference type="Proteomes" id="UP000026960"/>
    </source>
</evidence>
<feature type="region of interest" description="Disordered" evidence="1">
    <location>
        <begin position="59"/>
        <end position="80"/>
    </location>
</feature>
<dbReference type="PaxDb" id="65489-OBART08G11860.3"/>
<evidence type="ECO:0000256" key="1">
    <source>
        <dbReference type="SAM" id="MobiDB-lite"/>
    </source>
</evidence>
<keyword evidence="2" id="KW-0472">Membrane</keyword>
<dbReference type="PANTHER" id="PTHR47261">
    <property type="entry name" value="CALCIUM-DEPENDENT LIPID-BINDING (CALB DOMAIN) FAMILY PROTEIN"/>
    <property type="match status" value="1"/>
</dbReference>
<dbReference type="PANTHER" id="PTHR47261:SF2">
    <property type="entry name" value="CALCIUM-DEPENDENT LIPID-BINDING (CALB DOMAIN) FAMILY PROTEIN"/>
    <property type="match status" value="1"/>
</dbReference>
<dbReference type="HOGENOM" id="CLU_125185_0_0_1"/>
<dbReference type="Proteomes" id="UP000026960">
    <property type="component" value="Chromosome 8"/>
</dbReference>
<keyword evidence="2" id="KW-0812">Transmembrane</keyword>
<evidence type="ECO:0000313" key="3">
    <source>
        <dbReference type="EnsemblPlants" id="OBART08G11860.3"/>
    </source>
</evidence>
<evidence type="ECO:0000256" key="2">
    <source>
        <dbReference type="SAM" id="Phobius"/>
    </source>
</evidence>
<protein>
    <recommendedName>
        <fullName evidence="5">SMP-LTD domain-containing protein</fullName>
    </recommendedName>
</protein>
<sequence>MVLGKLWKVYRPSIENWIVGLLQPVIDNLHKPDYVNRVKIRQFNLGEEPLSIRKVERRTSRRANDLHEEEDGDDGLQDSPPIVPLHPQAERKQTRGLWTLEGVVVGAAYSFSKCIHLLSSNRFQGTCYRSCFIFGSIRNGNVLLMQVCSLLCSTQCKVLLFFLLFDCNTRLYYYCMFLGLVLIIYF</sequence>
<dbReference type="eggNOG" id="KOG1012">
    <property type="taxonomic scope" value="Eukaryota"/>
</dbReference>
<organism evidence="3">
    <name type="scientific">Oryza barthii</name>
    <dbReference type="NCBI Taxonomy" id="65489"/>
    <lineage>
        <taxon>Eukaryota</taxon>
        <taxon>Viridiplantae</taxon>
        <taxon>Streptophyta</taxon>
        <taxon>Embryophyta</taxon>
        <taxon>Tracheophyta</taxon>
        <taxon>Spermatophyta</taxon>
        <taxon>Magnoliopsida</taxon>
        <taxon>Liliopsida</taxon>
        <taxon>Poales</taxon>
        <taxon>Poaceae</taxon>
        <taxon>BOP clade</taxon>
        <taxon>Oryzoideae</taxon>
        <taxon>Oryzeae</taxon>
        <taxon>Oryzinae</taxon>
        <taxon>Oryza</taxon>
    </lineage>
</organism>
<feature type="compositionally biased region" description="Acidic residues" evidence="1">
    <location>
        <begin position="67"/>
        <end position="76"/>
    </location>
</feature>
<reference evidence="3" key="2">
    <citation type="submission" date="2015-03" db="UniProtKB">
        <authorList>
            <consortium name="EnsemblPlants"/>
        </authorList>
    </citation>
    <scope>IDENTIFICATION</scope>
</reference>